<evidence type="ECO:0000313" key="2">
    <source>
        <dbReference type="Proteomes" id="UP000318946"/>
    </source>
</evidence>
<sequence>MKRLIRWALNHVPRPLLQRLAGWAVPVAGLFYVGRGRECPVCGARRRRFLPYGYVAPRADALCPSCLSLERHRLLWLYLTRETDLLRRPQRILHIAPEVCLMKRLRHRAADYTTADLESPLAELHFDVLRIPLPDASYDVLICNHLLEHVADDRRALGEFYRILRPGGWGILLSPVDRSRAATFEDDSITDPAERTRIFGQYDHRRIYGRDYGGRLREAGFEVREIDYAARFSAEERRRYALPDDWIYVVRRPL</sequence>
<dbReference type="RefSeq" id="WP_141412560.1">
    <property type="nucleotide sequence ID" value="NZ_AP019735.1"/>
</dbReference>
<dbReference type="AlphaFoldDB" id="A0A4Y1WSW7"/>
<proteinExistence type="predicted"/>
<evidence type="ECO:0000313" key="1">
    <source>
        <dbReference type="EMBL" id="BBL03962.1"/>
    </source>
</evidence>
<keyword evidence="2" id="KW-1185">Reference proteome</keyword>
<keyword evidence="1" id="KW-0808">Transferase</keyword>
<dbReference type="EMBL" id="AP019735">
    <property type="protein sequence ID" value="BBL03962.1"/>
    <property type="molecule type" value="Genomic_DNA"/>
</dbReference>
<name>A0A4Y1WSW7_9BACT</name>
<dbReference type="CDD" id="cd02440">
    <property type="entry name" value="AdoMet_MTases"/>
    <property type="match status" value="1"/>
</dbReference>
<dbReference type="InterPro" id="IPR013216">
    <property type="entry name" value="Methyltransf_11"/>
</dbReference>
<protein>
    <submittedName>
        <fullName evidence="1">SAM-dependent methyltransferase</fullName>
    </submittedName>
</protein>
<dbReference type="OrthoDB" id="3896938at2"/>
<gene>
    <name evidence="1" type="ORF">A5CBH24_12750</name>
</gene>
<accession>A0A4Y1WSW7</accession>
<organism evidence="1 2">
    <name type="scientific">Alistipes communis</name>
    <dbReference type="NCBI Taxonomy" id="2585118"/>
    <lineage>
        <taxon>Bacteria</taxon>
        <taxon>Pseudomonadati</taxon>
        <taxon>Bacteroidota</taxon>
        <taxon>Bacteroidia</taxon>
        <taxon>Bacteroidales</taxon>
        <taxon>Rikenellaceae</taxon>
        <taxon>Alistipes</taxon>
    </lineage>
</organism>
<dbReference type="GO" id="GO:0008757">
    <property type="term" value="F:S-adenosylmethionine-dependent methyltransferase activity"/>
    <property type="evidence" value="ECO:0007669"/>
    <property type="project" value="InterPro"/>
</dbReference>
<dbReference type="GO" id="GO:0032259">
    <property type="term" value="P:methylation"/>
    <property type="evidence" value="ECO:0007669"/>
    <property type="project" value="UniProtKB-KW"/>
</dbReference>
<dbReference type="SUPFAM" id="SSF53335">
    <property type="entry name" value="S-adenosyl-L-methionine-dependent methyltransferases"/>
    <property type="match status" value="1"/>
</dbReference>
<dbReference type="Proteomes" id="UP000318946">
    <property type="component" value="Chromosome"/>
</dbReference>
<dbReference type="Gene3D" id="3.40.50.150">
    <property type="entry name" value="Vaccinia Virus protein VP39"/>
    <property type="match status" value="1"/>
</dbReference>
<dbReference type="KEGG" id="acou:A5CBH24_12750"/>
<dbReference type="InterPro" id="IPR029063">
    <property type="entry name" value="SAM-dependent_MTases_sf"/>
</dbReference>
<dbReference type="Pfam" id="PF08241">
    <property type="entry name" value="Methyltransf_11"/>
    <property type="match status" value="1"/>
</dbReference>
<keyword evidence="1" id="KW-0489">Methyltransferase</keyword>
<reference evidence="2" key="1">
    <citation type="submission" date="2019-06" db="EMBL/GenBank/DDBJ databases">
        <title>Alistipes onderdonkii subsp. vulgaris subsp. nov., Alistipes dispar sp. nov. and Alistipes communis sp. nov., isolated from human faeces, and creation of Alistipes onderdonkii subsp. onderdonkii subsp. nov.</title>
        <authorList>
            <person name="Sakamoto M."/>
            <person name="Ikeyama N."/>
            <person name="Ogata Y."/>
            <person name="Suda W."/>
            <person name="Iino T."/>
            <person name="Hattori M."/>
            <person name="Ohkuma M."/>
        </authorList>
    </citation>
    <scope>NUCLEOTIDE SEQUENCE [LARGE SCALE GENOMIC DNA]</scope>
    <source>
        <strain evidence="2">5CBH24</strain>
    </source>
</reference>
<dbReference type="GeneID" id="78341996"/>